<dbReference type="GO" id="GO:0000981">
    <property type="term" value="F:DNA-binding transcription factor activity, RNA polymerase II-specific"/>
    <property type="evidence" value="ECO:0007669"/>
    <property type="project" value="InterPro"/>
</dbReference>
<evidence type="ECO:0000256" key="3">
    <source>
        <dbReference type="ARBA" id="ARBA00023015"/>
    </source>
</evidence>
<evidence type="ECO:0000256" key="1">
    <source>
        <dbReference type="ARBA" id="ARBA00022723"/>
    </source>
</evidence>
<dbReference type="CDD" id="cd12148">
    <property type="entry name" value="fungal_TF_MHR"/>
    <property type="match status" value="1"/>
</dbReference>
<dbReference type="InterPro" id="IPR001138">
    <property type="entry name" value="Zn2Cys6_DnaBD"/>
</dbReference>
<dbReference type="GO" id="GO:0008270">
    <property type="term" value="F:zinc ion binding"/>
    <property type="evidence" value="ECO:0007669"/>
    <property type="project" value="InterPro"/>
</dbReference>
<comment type="caution">
    <text evidence="7">The sequence shown here is derived from an EMBL/GenBank/DDBJ whole genome shotgun (WGS) entry which is preliminary data.</text>
</comment>
<dbReference type="GO" id="GO:0006351">
    <property type="term" value="P:DNA-templated transcription"/>
    <property type="evidence" value="ECO:0007669"/>
    <property type="project" value="InterPro"/>
</dbReference>
<dbReference type="Pfam" id="PF00172">
    <property type="entry name" value="Zn_clus"/>
    <property type="match status" value="1"/>
</dbReference>
<dbReference type="InterPro" id="IPR007219">
    <property type="entry name" value="XnlR_reg_dom"/>
</dbReference>
<feature type="domain" description="Zn(2)-C6 fungal-type" evidence="6">
    <location>
        <begin position="42"/>
        <end position="73"/>
    </location>
</feature>
<name>A0A9P5A5Z0_9HYPO</name>
<dbReference type="Pfam" id="PF04082">
    <property type="entry name" value="Fungal_trans"/>
    <property type="match status" value="1"/>
</dbReference>
<dbReference type="PANTHER" id="PTHR47660">
    <property type="entry name" value="TRANSCRIPTION FACTOR WITH C2H2 AND ZN(2)-CYS(6) DNA BINDING DOMAIN (EUROFUNG)-RELATED-RELATED"/>
    <property type="match status" value="1"/>
</dbReference>
<dbReference type="SUPFAM" id="SSF57701">
    <property type="entry name" value="Zn2/Cys6 DNA-binding domain"/>
    <property type="match status" value="1"/>
</dbReference>
<evidence type="ECO:0000313" key="7">
    <source>
        <dbReference type="EMBL" id="KAF4332152.1"/>
    </source>
</evidence>
<sequence length="678" mass="74763">MTDFGEGQRDTLKRHVSTHGTAALAAWTQDNARFSRDQQRRACEACARAKQRCDGRRPAPCTKCTSRGRRCVYEPLPGNDKTIVVAQPAADDGVSDTLSSPSQHLQPLTPMSCVPAQPWLEPDLTWDTLLTSAQFLLPFSPVPSFEAGTMADFCFGDAALATAGPPADDQSLQNSFGAEAAHRGIGEAVEVFTGPDNLTAEEEDILIAENVPHVPPVTAETRAFMIEAIKAGLPQREAQELDDNFPSLQHLDTYMQLYFEYFHPRMPVLHVPTFQASPETWQLVLSVVCLGSRYSLAHQHQDHALLLQRLARYMLRRDLRELSSLNVLTCAQSHLLFQQSLALSGEWSVIVEAQFYRNILVTLCRLLLSREGTLMHSPASTEDMNHAWFQWIQAESKRRVVHFTYTSELQTPVPSADSYWSSSCEQWHLLPPPPPSSTLCAQLARVGLGDVSAVSLDQRAMSAILFSASLQKAAESDFLRATGLDSTGTTASQPSPALGMVTTLSQKAFDALSQLGCSHVLRETDAGTSSNDFALLSRVLAILSFTPLSLLFSYNKWQSTDIGQSNARSELLNIIPQNISRARHCLYYAAQVLQHFRTIRPAAVLDVMGVLVCVLYMVLYVDIIEQQGPNFAGPEAGVKTSSMDIIRLDQVVDVDTLNDWLQIKVTLGRAGSIAKTRF</sequence>
<proteinExistence type="predicted"/>
<keyword evidence="4" id="KW-0804">Transcription</keyword>
<reference evidence="7" key="2">
    <citation type="submission" date="2020-02" db="EMBL/GenBank/DDBJ databases">
        <title>Identification and distribution of gene clusters putatively required for synthesis of sphingolipid metabolism inhibitors in phylogenetically diverse species of the filamentous fungus Fusarium.</title>
        <authorList>
            <person name="Kim H.-S."/>
            <person name="Busman M."/>
            <person name="Brown D.W."/>
            <person name="Divon H."/>
            <person name="Uhlig S."/>
            <person name="Proctor R.H."/>
        </authorList>
    </citation>
    <scope>NUCLEOTIDE SEQUENCE</scope>
    <source>
        <strain evidence="7">NRRL 25174</strain>
    </source>
</reference>
<accession>A0A9P5A5Z0</accession>
<evidence type="ECO:0000256" key="5">
    <source>
        <dbReference type="ARBA" id="ARBA00023242"/>
    </source>
</evidence>
<dbReference type="Gene3D" id="4.10.240.10">
    <property type="entry name" value="Zn(2)-C6 fungal-type DNA-binding domain"/>
    <property type="match status" value="1"/>
</dbReference>
<evidence type="ECO:0000313" key="8">
    <source>
        <dbReference type="Proteomes" id="UP000730481"/>
    </source>
</evidence>
<keyword evidence="1" id="KW-0479">Metal-binding</keyword>
<dbReference type="OrthoDB" id="1405595at2759"/>
<dbReference type="InterPro" id="IPR036864">
    <property type="entry name" value="Zn2-C6_fun-type_DNA-bd_sf"/>
</dbReference>
<dbReference type="PROSITE" id="PS00463">
    <property type="entry name" value="ZN2_CY6_FUNGAL_1"/>
    <property type="match status" value="1"/>
</dbReference>
<keyword evidence="8" id="KW-1185">Reference proteome</keyword>
<keyword evidence="3" id="KW-0805">Transcription regulation</keyword>
<gene>
    <name evidence="7" type="ORF">FBEOM_14057</name>
</gene>
<dbReference type="SMART" id="SM00066">
    <property type="entry name" value="GAL4"/>
    <property type="match status" value="1"/>
</dbReference>
<evidence type="ECO:0000259" key="6">
    <source>
        <dbReference type="PROSITE" id="PS50048"/>
    </source>
</evidence>
<protein>
    <recommendedName>
        <fullName evidence="6">Zn(2)-C6 fungal-type domain-containing protein</fullName>
    </recommendedName>
</protein>
<keyword evidence="2" id="KW-0862">Zinc</keyword>
<dbReference type="GO" id="GO:0003677">
    <property type="term" value="F:DNA binding"/>
    <property type="evidence" value="ECO:0007669"/>
    <property type="project" value="InterPro"/>
</dbReference>
<dbReference type="AlphaFoldDB" id="A0A9P5A5Z0"/>
<evidence type="ECO:0000256" key="4">
    <source>
        <dbReference type="ARBA" id="ARBA00023163"/>
    </source>
</evidence>
<dbReference type="PROSITE" id="PS50048">
    <property type="entry name" value="ZN2_CY6_FUNGAL_2"/>
    <property type="match status" value="1"/>
</dbReference>
<organism evidence="7 8">
    <name type="scientific">Fusarium beomiforme</name>
    <dbReference type="NCBI Taxonomy" id="44412"/>
    <lineage>
        <taxon>Eukaryota</taxon>
        <taxon>Fungi</taxon>
        <taxon>Dikarya</taxon>
        <taxon>Ascomycota</taxon>
        <taxon>Pezizomycotina</taxon>
        <taxon>Sordariomycetes</taxon>
        <taxon>Hypocreomycetidae</taxon>
        <taxon>Hypocreales</taxon>
        <taxon>Nectriaceae</taxon>
        <taxon>Fusarium</taxon>
        <taxon>Fusarium burgessii species complex</taxon>
    </lineage>
</organism>
<dbReference type="EMBL" id="PVQB02001160">
    <property type="protein sequence ID" value="KAF4332152.1"/>
    <property type="molecule type" value="Genomic_DNA"/>
</dbReference>
<dbReference type="CDD" id="cd00067">
    <property type="entry name" value="GAL4"/>
    <property type="match status" value="1"/>
</dbReference>
<keyword evidence="5" id="KW-0539">Nucleus</keyword>
<evidence type="ECO:0000256" key="2">
    <source>
        <dbReference type="ARBA" id="ARBA00022833"/>
    </source>
</evidence>
<dbReference type="Proteomes" id="UP000730481">
    <property type="component" value="Unassembled WGS sequence"/>
</dbReference>
<reference evidence="7" key="1">
    <citation type="journal article" date="2017" name="Mycologia">
        <title>Fusarium algeriense, sp. nov., a novel toxigenic crown rot pathogen of durum wheat from Algeria is nested in the Fusarium burgessii species complex.</title>
        <authorList>
            <person name="Laraba I."/>
            <person name="Keddad A."/>
            <person name="Boureghda H."/>
            <person name="Abdallah N."/>
            <person name="Vaughan M.M."/>
            <person name="Proctor R.H."/>
            <person name="Busman M."/>
            <person name="O'Donnell K."/>
        </authorList>
    </citation>
    <scope>NUCLEOTIDE SEQUENCE</scope>
    <source>
        <strain evidence="7">NRRL 25174</strain>
    </source>
</reference>